<accession>A0A7J7K7E5</accession>
<keyword evidence="3" id="KW-1185">Reference proteome</keyword>
<evidence type="ECO:0000313" key="2">
    <source>
        <dbReference type="EMBL" id="KAF6034549.1"/>
    </source>
</evidence>
<organism evidence="2 3">
    <name type="scientific">Bugula neritina</name>
    <name type="common">Brown bryozoan</name>
    <name type="synonym">Sertularia neritina</name>
    <dbReference type="NCBI Taxonomy" id="10212"/>
    <lineage>
        <taxon>Eukaryota</taxon>
        <taxon>Metazoa</taxon>
        <taxon>Spiralia</taxon>
        <taxon>Lophotrochozoa</taxon>
        <taxon>Bryozoa</taxon>
        <taxon>Gymnolaemata</taxon>
        <taxon>Cheilostomatida</taxon>
        <taxon>Flustrina</taxon>
        <taxon>Buguloidea</taxon>
        <taxon>Bugulidae</taxon>
        <taxon>Bugula</taxon>
    </lineage>
</organism>
<keyword evidence="1" id="KW-0472">Membrane</keyword>
<evidence type="ECO:0000313" key="3">
    <source>
        <dbReference type="Proteomes" id="UP000593567"/>
    </source>
</evidence>
<keyword evidence="1" id="KW-1133">Transmembrane helix</keyword>
<dbReference type="Proteomes" id="UP000593567">
    <property type="component" value="Unassembled WGS sequence"/>
</dbReference>
<comment type="caution">
    <text evidence="2">The sequence shown here is derived from an EMBL/GenBank/DDBJ whole genome shotgun (WGS) entry which is preliminary data.</text>
</comment>
<protein>
    <submittedName>
        <fullName evidence="2">Uncharacterized protein</fullName>
    </submittedName>
</protein>
<evidence type="ECO:0000256" key="1">
    <source>
        <dbReference type="SAM" id="Phobius"/>
    </source>
</evidence>
<gene>
    <name evidence="2" type="ORF">EB796_007141</name>
</gene>
<dbReference type="EMBL" id="VXIV02001047">
    <property type="protein sequence ID" value="KAF6034549.1"/>
    <property type="molecule type" value="Genomic_DNA"/>
</dbReference>
<name>A0A7J7K7E5_BUGNE</name>
<reference evidence="2" key="1">
    <citation type="submission" date="2020-06" db="EMBL/GenBank/DDBJ databases">
        <title>Draft genome of Bugula neritina, a colonial animal packing powerful symbionts and potential medicines.</title>
        <authorList>
            <person name="Rayko M."/>
        </authorList>
    </citation>
    <scope>NUCLEOTIDE SEQUENCE [LARGE SCALE GENOMIC DNA]</scope>
    <source>
        <strain evidence="2">Kwan_BN1</strain>
    </source>
</reference>
<dbReference type="AlphaFoldDB" id="A0A7J7K7E5"/>
<keyword evidence="1" id="KW-0812">Transmembrane</keyword>
<proteinExistence type="predicted"/>
<feature type="transmembrane region" description="Helical" evidence="1">
    <location>
        <begin position="71"/>
        <end position="88"/>
    </location>
</feature>
<sequence length="104" mass="12227">MYYALILCAGSIVNHGLYLLVVLLQDYENFFTFHSTPIHQYYVYVFSPSYFHYISLSLTLCLFFSLTPSLSSILLLYCSFILFLYFYADTTKCIGRYRITFCPI</sequence>